<evidence type="ECO:0000313" key="2">
    <source>
        <dbReference type="Proteomes" id="UP000600171"/>
    </source>
</evidence>
<reference evidence="1 2" key="1">
    <citation type="journal article" date="2014" name="Int. J. Syst. Evol. Microbiol.">
        <title>Complete genome sequence of Corynebacterium casei LMG S-19264T (=DSM 44701T), isolated from a smear-ripened cheese.</title>
        <authorList>
            <consortium name="US DOE Joint Genome Institute (JGI-PGF)"/>
            <person name="Walter F."/>
            <person name="Albersmeier A."/>
            <person name="Kalinowski J."/>
            <person name="Ruckert C."/>
        </authorList>
    </citation>
    <scope>NUCLEOTIDE SEQUENCE [LARGE SCALE GENOMIC DNA]</scope>
    <source>
        <strain evidence="1 2">CCM 8669</strain>
    </source>
</reference>
<organism evidence="1 2">
    <name type="scientific">Rothia aerolata</name>
    <dbReference type="NCBI Taxonomy" id="1812262"/>
    <lineage>
        <taxon>Bacteria</taxon>
        <taxon>Bacillati</taxon>
        <taxon>Actinomycetota</taxon>
        <taxon>Actinomycetes</taxon>
        <taxon>Micrococcales</taxon>
        <taxon>Micrococcaceae</taxon>
        <taxon>Rothia</taxon>
    </lineage>
</organism>
<protein>
    <submittedName>
        <fullName evidence="1">Uncharacterized protein</fullName>
    </submittedName>
</protein>
<dbReference type="AlphaFoldDB" id="A0A917IWV2"/>
<keyword evidence="2" id="KW-1185">Reference proteome</keyword>
<accession>A0A917IWV2</accession>
<proteinExistence type="predicted"/>
<gene>
    <name evidence="1" type="ORF">GCM10007359_21690</name>
</gene>
<dbReference type="EMBL" id="BMDC01000005">
    <property type="protein sequence ID" value="GGH66998.1"/>
    <property type="molecule type" value="Genomic_DNA"/>
</dbReference>
<dbReference type="Proteomes" id="UP000600171">
    <property type="component" value="Unassembled WGS sequence"/>
</dbReference>
<comment type="caution">
    <text evidence="1">The sequence shown here is derived from an EMBL/GenBank/DDBJ whole genome shotgun (WGS) entry which is preliminary data.</text>
</comment>
<sequence>MIKHGGPGQPVNVSLLVESTLFRITCQNAVGETPHRKEYLSMGYGLAGLRERCELLGGTFSSGRVEDKWQVDITLPIGA</sequence>
<evidence type="ECO:0000313" key="1">
    <source>
        <dbReference type="EMBL" id="GGH66998.1"/>
    </source>
</evidence>
<name>A0A917IWV2_9MICC</name>
<dbReference type="Gene3D" id="3.30.565.10">
    <property type="entry name" value="Histidine kinase-like ATPase, C-terminal domain"/>
    <property type="match status" value="1"/>
</dbReference>
<dbReference type="InterPro" id="IPR036890">
    <property type="entry name" value="HATPase_C_sf"/>
</dbReference>